<dbReference type="EMBL" id="JBDODL010000219">
    <property type="protein sequence ID" value="MES1919181.1"/>
    <property type="molecule type" value="Genomic_DNA"/>
</dbReference>
<evidence type="ECO:0000256" key="1">
    <source>
        <dbReference type="ARBA" id="ARBA00022737"/>
    </source>
</evidence>
<comment type="caution">
    <text evidence="3">The sequence shown here is derived from an EMBL/GenBank/DDBJ whole genome shotgun (WGS) entry which is preliminary data.</text>
</comment>
<gene>
    <name evidence="3" type="ORF">MHBO_001044</name>
</gene>
<dbReference type="InterPro" id="IPR001330">
    <property type="entry name" value="Prenyltrans"/>
</dbReference>
<organism evidence="3 4">
    <name type="scientific">Bonamia ostreae</name>
    <dbReference type="NCBI Taxonomy" id="126728"/>
    <lineage>
        <taxon>Eukaryota</taxon>
        <taxon>Sar</taxon>
        <taxon>Rhizaria</taxon>
        <taxon>Endomyxa</taxon>
        <taxon>Ascetosporea</taxon>
        <taxon>Haplosporida</taxon>
        <taxon>Bonamia</taxon>
    </lineage>
</organism>
<evidence type="ECO:0000259" key="2">
    <source>
        <dbReference type="Pfam" id="PF00432"/>
    </source>
</evidence>
<accession>A0ABV2AHM7</accession>
<feature type="domain" description="Prenyltransferase alpha-alpha toroid" evidence="2">
    <location>
        <begin position="37"/>
        <end position="85"/>
    </location>
</feature>
<proteinExistence type="predicted"/>
<dbReference type="Pfam" id="PF00432">
    <property type="entry name" value="Prenyltrans"/>
    <property type="match status" value="1"/>
</dbReference>
<name>A0ABV2AHM7_9EUKA</name>
<dbReference type="Gene3D" id="1.50.10.20">
    <property type="match status" value="1"/>
</dbReference>
<protein>
    <recommendedName>
        <fullName evidence="2">Prenyltransferase alpha-alpha toroid domain-containing protein</fullName>
    </recommendedName>
</protein>
<keyword evidence="1" id="KW-0677">Repeat</keyword>
<evidence type="ECO:0000313" key="3">
    <source>
        <dbReference type="EMBL" id="MES1919181.1"/>
    </source>
</evidence>
<reference evidence="3 4" key="1">
    <citation type="journal article" date="2024" name="BMC Biol.">
        <title>Comparative genomics of Ascetosporea gives new insight into the evolutionary basis for animal parasitism in Rhizaria.</title>
        <authorList>
            <person name="Hiltunen Thoren M."/>
            <person name="Onut-Brannstrom I."/>
            <person name="Alfjorden A."/>
            <person name="Peckova H."/>
            <person name="Swords F."/>
            <person name="Hooper C."/>
            <person name="Holzer A.S."/>
            <person name="Bass D."/>
            <person name="Burki F."/>
        </authorList>
    </citation>
    <scope>NUCLEOTIDE SEQUENCE [LARGE SCALE GENOMIC DNA]</scope>
    <source>
        <strain evidence="3">20-A016</strain>
    </source>
</reference>
<sequence length="98" mass="11293">MSEKSGSISEEHITIVQQKKIENEVINAISKRNHFFLTKTPHINKILDILQNGISGNMAIIESSKPWFVYWCLHSLDILQSLNFLHNSVKTRSFPPFL</sequence>
<dbReference type="Proteomes" id="UP001439008">
    <property type="component" value="Unassembled WGS sequence"/>
</dbReference>
<keyword evidence="4" id="KW-1185">Reference proteome</keyword>
<evidence type="ECO:0000313" key="4">
    <source>
        <dbReference type="Proteomes" id="UP001439008"/>
    </source>
</evidence>